<protein>
    <submittedName>
        <fullName evidence="1">Uncharacterized protein</fullName>
    </submittedName>
</protein>
<accession>A0A2P2Q743</accession>
<dbReference type="EMBL" id="GGEC01082307">
    <property type="protein sequence ID" value="MBX62791.1"/>
    <property type="molecule type" value="Transcribed_RNA"/>
</dbReference>
<evidence type="ECO:0000313" key="1">
    <source>
        <dbReference type="EMBL" id="MBX62791.1"/>
    </source>
</evidence>
<name>A0A2P2Q743_RHIMU</name>
<sequence>MQTRLMHPSL</sequence>
<organism evidence="1">
    <name type="scientific">Rhizophora mucronata</name>
    <name type="common">Asiatic mangrove</name>
    <dbReference type="NCBI Taxonomy" id="61149"/>
    <lineage>
        <taxon>Eukaryota</taxon>
        <taxon>Viridiplantae</taxon>
        <taxon>Streptophyta</taxon>
        <taxon>Embryophyta</taxon>
        <taxon>Tracheophyta</taxon>
        <taxon>Spermatophyta</taxon>
        <taxon>Magnoliopsida</taxon>
        <taxon>eudicotyledons</taxon>
        <taxon>Gunneridae</taxon>
        <taxon>Pentapetalae</taxon>
        <taxon>rosids</taxon>
        <taxon>fabids</taxon>
        <taxon>Malpighiales</taxon>
        <taxon>Rhizophoraceae</taxon>
        <taxon>Rhizophora</taxon>
    </lineage>
</organism>
<reference evidence="1" key="1">
    <citation type="submission" date="2018-02" db="EMBL/GenBank/DDBJ databases">
        <title>Rhizophora mucronata_Transcriptome.</title>
        <authorList>
            <person name="Meera S.P."/>
            <person name="Sreeshan A."/>
            <person name="Augustine A."/>
        </authorList>
    </citation>
    <scope>NUCLEOTIDE SEQUENCE</scope>
    <source>
        <tissue evidence="1">Leaf</tissue>
    </source>
</reference>
<proteinExistence type="predicted"/>